<accession>A0A3S4ULG6</accession>
<dbReference type="KEGG" id="mcun:NCTC10297_01516"/>
<reference evidence="1 2" key="1">
    <citation type="submission" date="2018-12" db="EMBL/GenBank/DDBJ databases">
        <authorList>
            <consortium name="Pathogen Informatics"/>
        </authorList>
    </citation>
    <scope>NUCLEOTIDE SEQUENCE [LARGE SCALE GENOMIC DNA]</scope>
    <source>
        <strain evidence="1 2">NCTC10297</strain>
    </source>
</reference>
<evidence type="ECO:0000313" key="2">
    <source>
        <dbReference type="Proteomes" id="UP000274100"/>
    </source>
</evidence>
<name>A0A3S4ULG6_9GAMM</name>
<gene>
    <name evidence="1" type="ORF">NCTC10297_01516</name>
</gene>
<evidence type="ECO:0000313" key="1">
    <source>
        <dbReference type="EMBL" id="VEG13550.1"/>
    </source>
</evidence>
<dbReference type="RefSeq" id="WP_126331183.1">
    <property type="nucleotide sequence ID" value="NZ_LR134343.1"/>
</dbReference>
<protein>
    <submittedName>
        <fullName evidence="1">Uncharacterized protein</fullName>
    </submittedName>
</protein>
<organism evidence="1 2">
    <name type="scientific">Moraxella cuniculi</name>
    <dbReference type="NCBI Taxonomy" id="34061"/>
    <lineage>
        <taxon>Bacteria</taxon>
        <taxon>Pseudomonadati</taxon>
        <taxon>Pseudomonadota</taxon>
        <taxon>Gammaproteobacteria</taxon>
        <taxon>Moraxellales</taxon>
        <taxon>Moraxellaceae</taxon>
        <taxon>Moraxella</taxon>
    </lineage>
</organism>
<dbReference type="OrthoDB" id="6648015at2"/>
<dbReference type="EMBL" id="LR134343">
    <property type="protein sequence ID" value="VEG13550.1"/>
    <property type="molecule type" value="Genomic_DNA"/>
</dbReference>
<proteinExistence type="predicted"/>
<dbReference type="Proteomes" id="UP000274100">
    <property type="component" value="Chromosome"/>
</dbReference>
<dbReference type="AlphaFoldDB" id="A0A3S4ULG6"/>
<sequence>MNYSKLIKTPITDPIEMANGELWVFKIEIFKHRQKGYFATLWRLDSYDIAPTFPTVAGHIASESFFIDEGFRFDGLRLYGDDVKYFKTLDDYQRYMLKCLNDELNLS</sequence>